<accession>A0A1R0Y7Z5</accession>
<protein>
    <submittedName>
        <fullName evidence="1">Uncharacterized protein</fullName>
    </submittedName>
</protein>
<proteinExistence type="predicted"/>
<name>A0A1R0Y7Z5_9BACL</name>
<dbReference type="AlphaFoldDB" id="A0A1R0Y7Z5"/>
<dbReference type="RefSeq" id="WP_076117174.1">
    <property type="nucleotide sequence ID" value="NZ_MPTC01000002.1"/>
</dbReference>
<dbReference type="OrthoDB" id="2633854at2"/>
<evidence type="ECO:0000313" key="2">
    <source>
        <dbReference type="Proteomes" id="UP000187439"/>
    </source>
</evidence>
<dbReference type="EMBL" id="MPTC01000002">
    <property type="protein sequence ID" value="OMD43478.1"/>
    <property type="molecule type" value="Genomic_DNA"/>
</dbReference>
<evidence type="ECO:0000313" key="1">
    <source>
        <dbReference type="EMBL" id="OMD43478.1"/>
    </source>
</evidence>
<reference evidence="1 2" key="1">
    <citation type="submission" date="2016-10" db="EMBL/GenBank/DDBJ databases">
        <title>Paenibacillus species isolates.</title>
        <authorList>
            <person name="Beno S.M."/>
        </authorList>
    </citation>
    <scope>NUCLEOTIDE SEQUENCE [LARGE SCALE GENOMIC DNA]</scope>
    <source>
        <strain evidence="1 2">FSL H7-0710</strain>
    </source>
</reference>
<organism evidence="1 2">
    <name type="scientific">Paenibacillus odorifer</name>
    <dbReference type="NCBI Taxonomy" id="189426"/>
    <lineage>
        <taxon>Bacteria</taxon>
        <taxon>Bacillati</taxon>
        <taxon>Bacillota</taxon>
        <taxon>Bacilli</taxon>
        <taxon>Bacillales</taxon>
        <taxon>Paenibacillaceae</taxon>
        <taxon>Paenibacillus</taxon>
    </lineage>
</organism>
<dbReference type="Proteomes" id="UP000187439">
    <property type="component" value="Unassembled WGS sequence"/>
</dbReference>
<sequence length="182" mass="21155">MDLIVQKTGFKKNFFVNRSIAIPLATAYAINELHRQSVKDDKLMNFKNKHNRPFNVHWKKNYDSLELAMSSSMRTNRALIEQLFYDVLGKKGTAHLTYDLARSLRNHKVNPLKVDSTFSETTKIYIRQMSKDGPVDVTALELFERNEFGYLYYLILKGAMEEDGTYLSTTNETQYIKALQAR</sequence>
<gene>
    <name evidence="1" type="ORF">BSK52_03450</name>
</gene>
<comment type="caution">
    <text evidence="1">The sequence shown here is derived from an EMBL/GenBank/DDBJ whole genome shotgun (WGS) entry which is preliminary data.</text>
</comment>